<evidence type="ECO:0000313" key="8">
    <source>
        <dbReference type="Proteomes" id="UP000546126"/>
    </source>
</evidence>
<keyword evidence="3 5" id="KW-1133">Transmembrane helix</keyword>
<dbReference type="InterPro" id="IPR011547">
    <property type="entry name" value="SLC26A/SulP_dom"/>
</dbReference>
<keyword evidence="8" id="KW-1185">Reference proteome</keyword>
<organism evidence="7 8">
    <name type="scientific">Nonomuraea rhodomycinica</name>
    <dbReference type="NCBI Taxonomy" id="1712872"/>
    <lineage>
        <taxon>Bacteria</taxon>
        <taxon>Bacillati</taxon>
        <taxon>Actinomycetota</taxon>
        <taxon>Actinomycetes</taxon>
        <taxon>Streptosporangiales</taxon>
        <taxon>Streptosporangiaceae</taxon>
        <taxon>Nonomuraea</taxon>
    </lineage>
</organism>
<feature type="transmembrane region" description="Helical" evidence="5">
    <location>
        <begin position="21"/>
        <end position="51"/>
    </location>
</feature>
<comment type="caution">
    <text evidence="7">The sequence shown here is derived from an EMBL/GenBank/DDBJ whole genome shotgun (WGS) entry which is preliminary data.</text>
</comment>
<reference evidence="7 8" key="1">
    <citation type="submission" date="2020-06" db="EMBL/GenBank/DDBJ databases">
        <authorList>
            <person name="Chanama M."/>
        </authorList>
    </citation>
    <scope>NUCLEOTIDE SEQUENCE [LARGE SCALE GENOMIC DNA]</scope>
    <source>
        <strain evidence="7 8">TBRC6557</strain>
    </source>
</reference>
<proteinExistence type="predicted"/>
<gene>
    <name evidence="7" type="ORF">HT134_44425</name>
</gene>
<accession>A0A7Y6IZ46</accession>
<evidence type="ECO:0000256" key="2">
    <source>
        <dbReference type="ARBA" id="ARBA00022692"/>
    </source>
</evidence>
<dbReference type="Proteomes" id="UP000546126">
    <property type="component" value="Unassembled WGS sequence"/>
</dbReference>
<dbReference type="EMBL" id="JABWGO010000068">
    <property type="protein sequence ID" value="NUW47099.1"/>
    <property type="molecule type" value="Genomic_DNA"/>
</dbReference>
<feature type="domain" description="SLC26A/SulP transporter" evidence="6">
    <location>
        <begin position="13"/>
        <end position="53"/>
    </location>
</feature>
<keyword evidence="2 5" id="KW-0812">Transmembrane</keyword>
<name>A0A7Y6IZ46_9ACTN</name>
<dbReference type="GO" id="GO:0016020">
    <property type="term" value="C:membrane"/>
    <property type="evidence" value="ECO:0007669"/>
    <property type="project" value="UniProtKB-SubCell"/>
</dbReference>
<evidence type="ECO:0000256" key="5">
    <source>
        <dbReference type="SAM" id="Phobius"/>
    </source>
</evidence>
<dbReference type="RefSeq" id="WP_175606520.1">
    <property type="nucleotide sequence ID" value="NZ_JABWGO010000068.1"/>
</dbReference>
<dbReference type="Pfam" id="PF00916">
    <property type="entry name" value="Sulfate_transp"/>
    <property type="match status" value="1"/>
</dbReference>
<keyword evidence="4 5" id="KW-0472">Membrane</keyword>
<comment type="subcellular location">
    <subcellularLocation>
        <location evidence="1">Membrane</location>
        <topology evidence="1">Multi-pass membrane protein</topology>
    </subcellularLocation>
</comment>
<evidence type="ECO:0000256" key="4">
    <source>
        <dbReference type="ARBA" id="ARBA00023136"/>
    </source>
</evidence>
<evidence type="ECO:0000256" key="3">
    <source>
        <dbReference type="ARBA" id="ARBA00022989"/>
    </source>
</evidence>
<evidence type="ECO:0000313" key="7">
    <source>
        <dbReference type="EMBL" id="NUW47099.1"/>
    </source>
</evidence>
<dbReference type="AlphaFoldDB" id="A0A7Y6IZ46"/>
<sequence>MTGDTHSNVLRTLRYDVPASLAVFLVAVPLSLGIAMASGAPLAAGLIAAVVGGV</sequence>
<protein>
    <recommendedName>
        <fullName evidence="6">SLC26A/SulP transporter domain-containing protein</fullName>
    </recommendedName>
</protein>
<feature type="non-terminal residue" evidence="7">
    <location>
        <position position="54"/>
    </location>
</feature>
<evidence type="ECO:0000256" key="1">
    <source>
        <dbReference type="ARBA" id="ARBA00004141"/>
    </source>
</evidence>
<evidence type="ECO:0000259" key="6">
    <source>
        <dbReference type="Pfam" id="PF00916"/>
    </source>
</evidence>